<name>A0ACC1Z315_MELAZ</name>
<dbReference type="Proteomes" id="UP001164539">
    <property type="component" value="Chromosome 1"/>
</dbReference>
<protein>
    <submittedName>
        <fullName evidence="1">GDSL esterase/lipase</fullName>
    </submittedName>
</protein>
<gene>
    <name evidence="1" type="ORF">OWV82_002801</name>
</gene>
<proteinExistence type="predicted"/>
<reference evidence="1 2" key="1">
    <citation type="journal article" date="2023" name="Science">
        <title>Complex scaffold remodeling in plant triterpene biosynthesis.</title>
        <authorList>
            <person name="De La Pena R."/>
            <person name="Hodgson H."/>
            <person name="Liu J.C."/>
            <person name="Stephenson M.J."/>
            <person name="Martin A.C."/>
            <person name="Owen C."/>
            <person name="Harkess A."/>
            <person name="Leebens-Mack J."/>
            <person name="Jimenez L.E."/>
            <person name="Osbourn A."/>
            <person name="Sattely E.S."/>
        </authorList>
    </citation>
    <scope>NUCLEOTIDE SEQUENCE [LARGE SCALE GENOMIC DNA]</scope>
    <source>
        <strain evidence="2">cv. JPN11</strain>
        <tissue evidence="1">Leaf</tissue>
    </source>
</reference>
<evidence type="ECO:0000313" key="2">
    <source>
        <dbReference type="Proteomes" id="UP001164539"/>
    </source>
</evidence>
<organism evidence="1 2">
    <name type="scientific">Melia azedarach</name>
    <name type="common">Chinaberry tree</name>
    <dbReference type="NCBI Taxonomy" id="155640"/>
    <lineage>
        <taxon>Eukaryota</taxon>
        <taxon>Viridiplantae</taxon>
        <taxon>Streptophyta</taxon>
        <taxon>Embryophyta</taxon>
        <taxon>Tracheophyta</taxon>
        <taxon>Spermatophyta</taxon>
        <taxon>Magnoliopsida</taxon>
        <taxon>eudicotyledons</taxon>
        <taxon>Gunneridae</taxon>
        <taxon>Pentapetalae</taxon>
        <taxon>rosids</taxon>
        <taxon>malvids</taxon>
        <taxon>Sapindales</taxon>
        <taxon>Meliaceae</taxon>
        <taxon>Melia</taxon>
    </lineage>
</organism>
<keyword evidence="2" id="KW-1185">Reference proteome</keyword>
<accession>A0ACC1Z315</accession>
<comment type="caution">
    <text evidence="1">The sequence shown here is derived from an EMBL/GenBank/DDBJ whole genome shotgun (WGS) entry which is preliminary data.</text>
</comment>
<dbReference type="EMBL" id="CM051394">
    <property type="protein sequence ID" value="KAJ4730128.1"/>
    <property type="molecule type" value="Genomic_DNA"/>
</dbReference>
<evidence type="ECO:0000313" key="1">
    <source>
        <dbReference type="EMBL" id="KAJ4730128.1"/>
    </source>
</evidence>
<sequence>MAFIHIPGLFLTLLVLTQISTARAKVPAIIVFGDSSVDSGNNNVISTVLKSNFRPYGRDFEGGHPTGRFCNGRIPPDFISEAFGLKHTVPAYLDPAFDISDFATGVCFASAGTGYDNATSNVLNVIPLWKELEYFKDYQNKLTAYAGEAKAKEIVSEALYLMSLGTNDFLENYYTFPQRRAQFTIKEYQDFLIGVAENFLRELYALGARKFSVTGVPPMGCLPLERATNLLGHNDCVVEYNKVGVEFNAKLASLVSKLNRELPGIKILLSDGYKIFYQIIQRPSFYGFQVAGKACCATGTFEMSYLCNQNNPFTCTDASKFVFWDAFHPTEKTNKIISDHLIPNLLAAFA</sequence>